<reference evidence="2 3" key="1">
    <citation type="journal article" date="2016" name="Int. J. Syst. Evol. Microbiol.">
        <title>Chitinibacter fontanus sp. nov., isolated from a spring.</title>
        <authorList>
            <person name="Sheu S.Y."/>
            <person name="Li Y.S."/>
            <person name="Young C.C."/>
            <person name="Chen W.M."/>
        </authorList>
    </citation>
    <scope>NUCLEOTIDE SEQUENCE [LARGE SCALE GENOMIC DNA]</scope>
    <source>
        <strain evidence="2 3">STM-7</strain>
    </source>
</reference>
<dbReference type="KEGG" id="cfon:HZU75_08820"/>
<evidence type="ECO:0008006" key="4">
    <source>
        <dbReference type="Google" id="ProtNLM"/>
    </source>
</evidence>
<accession>A0A7D5ZEI4</accession>
<feature type="transmembrane region" description="Helical" evidence="1">
    <location>
        <begin position="38"/>
        <end position="57"/>
    </location>
</feature>
<name>A0A7D5ZEI4_9NEIS</name>
<keyword evidence="1" id="KW-0812">Transmembrane</keyword>
<keyword evidence="3" id="KW-1185">Reference proteome</keyword>
<evidence type="ECO:0000256" key="1">
    <source>
        <dbReference type="SAM" id="Phobius"/>
    </source>
</evidence>
<keyword evidence="1" id="KW-1133">Transmembrane helix</keyword>
<proteinExistence type="predicted"/>
<keyword evidence="1" id="KW-0472">Membrane</keyword>
<dbReference type="AlphaFoldDB" id="A0A7D5ZEI4"/>
<evidence type="ECO:0000313" key="2">
    <source>
        <dbReference type="EMBL" id="QLI81624.1"/>
    </source>
</evidence>
<dbReference type="RefSeq" id="WP_180305734.1">
    <property type="nucleotide sequence ID" value="NZ_CP058952.1"/>
</dbReference>
<sequence length="166" mass="18983">MIVHRTTQSLIWWFTGLALLVLAWWGKPLLLSDQFENHFFGLFYYSIWAGMLLFWALPSEQRFIKAPVALFERRTMLFGCIPIRTISAPVTAFTEVRLEQDPNLFRKDTIWLMVCGVKGDSEQVERFAFASWPATAANLARAEALRDQLAQETGLTVQNTPIAQAD</sequence>
<gene>
    <name evidence="2" type="ORF">HZU75_08820</name>
</gene>
<dbReference type="EMBL" id="CP058952">
    <property type="protein sequence ID" value="QLI81624.1"/>
    <property type="molecule type" value="Genomic_DNA"/>
</dbReference>
<organism evidence="2 3">
    <name type="scientific">Chitinibacter fontanus</name>
    <dbReference type="NCBI Taxonomy" id="1737446"/>
    <lineage>
        <taxon>Bacteria</taxon>
        <taxon>Pseudomonadati</taxon>
        <taxon>Pseudomonadota</taxon>
        <taxon>Betaproteobacteria</taxon>
        <taxon>Neisseriales</taxon>
        <taxon>Chitinibacteraceae</taxon>
        <taxon>Chitinibacter</taxon>
    </lineage>
</organism>
<protein>
    <recommendedName>
        <fullName evidence="4">PH domain-containing protein</fullName>
    </recommendedName>
</protein>
<evidence type="ECO:0000313" key="3">
    <source>
        <dbReference type="Proteomes" id="UP000510822"/>
    </source>
</evidence>
<dbReference type="Proteomes" id="UP000510822">
    <property type="component" value="Chromosome"/>
</dbReference>
<feature type="transmembrane region" description="Helical" evidence="1">
    <location>
        <begin position="9"/>
        <end position="26"/>
    </location>
</feature>